<organism evidence="2 3">
    <name type="scientific">Nocardioides bizhenqiangii</name>
    <dbReference type="NCBI Taxonomy" id="3095076"/>
    <lineage>
        <taxon>Bacteria</taxon>
        <taxon>Bacillati</taxon>
        <taxon>Actinomycetota</taxon>
        <taxon>Actinomycetes</taxon>
        <taxon>Propionibacteriales</taxon>
        <taxon>Nocardioidaceae</taxon>
        <taxon>Nocardioides</taxon>
    </lineage>
</organism>
<gene>
    <name evidence="2" type="ORF">SHK19_01310</name>
</gene>
<dbReference type="InterPro" id="IPR041516">
    <property type="entry name" value="LACTB2_WH"/>
</dbReference>
<dbReference type="SUPFAM" id="SSF56281">
    <property type="entry name" value="Metallo-hydrolase/oxidoreductase"/>
    <property type="match status" value="1"/>
</dbReference>
<sequence>MSEPWVGGEYGDRGRCVLAPNPGIMTLDGTNTWVLREPGADRSVVIDPGPLDDTHLDAVVAAAGEVEQVLVTHHHIDHTEAARSFAERMGCGVRGLDPDQCWRADPLTDGEVIDAAGLRLEVLTTPGHTADSISLLVAEDRALLTGDMVLGRGTTVIVHPDGDLGGYFDSIAKMRALVTDGRVAELWPAHGPVLPDAAGVLDHYVVHRRERLAQVESALKRLGLSADDLPPDVAEHPTLPRQVVEVVYSDVDESLWGAAEWSVRAQLAYLRDR</sequence>
<dbReference type="CDD" id="cd16278">
    <property type="entry name" value="metallo-hydrolase-like_MBL-fold"/>
    <property type="match status" value="1"/>
</dbReference>
<evidence type="ECO:0000259" key="1">
    <source>
        <dbReference type="SMART" id="SM00849"/>
    </source>
</evidence>
<dbReference type="PANTHER" id="PTHR23131">
    <property type="entry name" value="ENDORIBONUCLEASE LACTB2"/>
    <property type="match status" value="1"/>
</dbReference>
<accession>A0ABZ0ZT97</accession>
<reference evidence="3" key="1">
    <citation type="submission" date="2023-12" db="EMBL/GenBank/DDBJ databases">
        <title>Novel species in genus Nocardioides.</title>
        <authorList>
            <person name="Zhou H."/>
        </authorList>
    </citation>
    <scope>NUCLEOTIDE SEQUENCE [LARGE SCALE GENOMIC DNA]</scope>
    <source>
        <strain evidence="3">HM61</strain>
    </source>
</reference>
<dbReference type="InterPro" id="IPR036866">
    <property type="entry name" value="RibonucZ/Hydroxyglut_hydro"/>
</dbReference>
<dbReference type="InterPro" id="IPR050662">
    <property type="entry name" value="Sec-metab_biosynth-thioest"/>
</dbReference>
<dbReference type="Pfam" id="PF00753">
    <property type="entry name" value="Lactamase_B"/>
    <property type="match status" value="1"/>
</dbReference>
<evidence type="ECO:0000313" key="3">
    <source>
        <dbReference type="Proteomes" id="UP001327225"/>
    </source>
</evidence>
<protein>
    <submittedName>
        <fullName evidence="2">MBL fold metallo-hydrolase</fullName>
    </submittedName>
</protein>
<name>A0ABZ0ZT97_9ACTN</name>
<dbReference type="EMBL" id="CP141059">
    <property type="protein sequence ID" value="WQQ26882.1"/>
    <property type="molecule type" value="Genomic_DNA"/>
</dbReference>
<dbReference type="Gene3D" id="1.10.10.10">
    <property type="entry name" value="Winged helix-like DNA-binding domain superfamily/Winged helix DNA-binding domain"/>
    <property type="match status" value="1"/>
</dbReference>
<dbReference type="InterPro" id="IPR036388">
    <property type="entry name" value="WH-like_DNA-bd_sf"/>
</dbReference>
<dbReference type="RefSeq" id="WP_322457479.1">
    <property type="nucleotide sequence ID" value="NZ_CP141059.1"/>
</dbReference>
<dbReference type="PANTHER" id="PTHR23131:SF0">
    <property type="entry name" value="ENDORIBONUCLEASE LACTB2"/>
    <property type="match status" value="1"/>
</dbReference>
<dbReference type="Pfam" id="PF17778">
    <property type="entry name" value="WHD_BLACT"/>
    <property type="match status" value="1"/>
</dbReference>
<evidence type="ECO:0000313" key="2">
    <source>
        <dbReference type="EMBL" id="WQQ26882.1"/>
    </source>
</evidence>
<dbReference type="Gene3D" id="3.60.15.10">
    <property type="entry name" value="Ribonuclease Z/Hydroxyacylglutathione hydrolase-like"/>
    <property type="match status" value="1"/>
</dbReference>
<dbReference type="InterPro" id="IPR001279">
    <property type="entry name" value="Metallo-B-lactamas"/>
</dbReference>
<proteinExistence type="predicted"/>
<feature type="domain" description="Metallo-beta-lactamase" evidence="1">
    <location>
        <begin position="29"/>
        <end position="190"/>
    </location>
</feature>
<keyword evidence="3" id="KW-1185">Reference proteome</keyword>
<dbReference type="Proteomes" id="UP001327225">
    <property type="component" value="Chromosome"/>
</dbReference>
<dbReference type="SMART" id="SM00849">
    <property type="entry name" value="Lactamase_B"/>
    <property type="match status" value="1"/>
</dbReference>